<comment type="caution">
    <text evidence="2">The sequence shown here is derived from an EMBL/GenBank/DDBJ whole genome shotgun (WGS) entry which is preliminary data.</text>
</comment>
<dbReference type="PANTHER" id="PTHR47064:SF2">
    <property type="entry name" value="SMP-30_GLUCONOLACTONASE_LRE-LIKE REGION DOMAIN-CONTAINING PROTEIN-RELATED"/>
    <property type="match status" value="1"/>
</dbReference>
<gene>
    <name evidence="2" type="ORF">B0T18DRAFT_153380</name>
</gene>
<feature type="domain" description="SMP-30/Gluconolactonase/LRE-like region" evidence="1">
    <location>
        <begin position="195"/>
        <end position="345"/>
    </location>
</feature>
<name>A0AA40EVT7_9PEZI</name>
<evidence type="ECO:0000259" key="1">
    <source>
        <dbReference type="Pfam" id="PF08450"/>
    </source>
</evidence>
<evidence type="ECO:0000313" key="3">
    <source>
        <dbReference type="Proteomes" id="UP001172155"/>
    </source>
</evidence>
<dbReference type="Pfam" id="PF08450">
    <property type="entry name" value="SGL"/>
    <property type="match status" value="1"/>
</dbReference>
<dbReference type="SUPFAM" id="SSF63829">
    <property type="entry name" value="Calcium-dependent phosphotriesterase"/>
    <property type="match status" value="1"/>
</dbReference>
<reference evidence="2" key="1">
    <citation type="submission" date="2023-06" db="EMBL/GenBank/DDBJ databases">
        <title>Genome-scale phylogeny and comparative genomics of the fungal order Sordariales.</title>
        <authorList>
            <consortium name="Lawrence Berkeley National Laboratory"/>
            <person name="Hensen N."/>
            <person name="Bonometti L."/>
            <person name="Westerberg I."/>
            <person name="Brannstrom I.O."/>
            <person name="Guillou S."/>
            <person name="Cros-Aarteil S."/>
            <person name="Calhoun S."/>
            <person name="Haridas S."/>
            <person name="Kuo A."/>
            <person name="Mondo S."/>
            <person name="Pangilinan J."/>
            <person name="Riley R."/>
            <person name="LaButti K."/>
            <person name="Andreopoulos B."/>
            <person name="Lipzen A."/>
            <person name="Chen C."/>
            <person name="Yanf M."/>
            <person name="Daum C."/>
            <person name="Ng V."/>
            <person name="Clum A."/>
            <person name="Steindorff A."/>
            <person name="Ohm R."/>
            <person name="Martin F."/>
            <person name="Silar P."/>
            <person name="Natvig D."/>
            <person name="Lalanne C."/>
            <person name="Gautier V."/>
            <person name="Ament-velasquez S.L."/>
            <person name="Kruys A."/>
            <person name="Hutchinson M.I."/>
            <person name="Powell A.J."/>
            <person name="Barry K."/>
            <person name="Miller A.N."/>
            <person name="Grigoriev I.V."/>
            <person name="Debuchy R."/>
            <person name="Gladieux P."/>
            <person name="Thoren M.H."/>
            <person name="Johannesson H."/>
        </authorList>
    </citation>
    <scope>NUCLEOTIDE SEQUENCE</scope>
    <source>
        <strain evidence="2">SMH3187-1</strain>
    </source>
</reference>
<dbReference type="PANTHER" id="PTHR47064">
    <property type="entry name" value="PUTATIVE (AFU_ORTHOLOGUE AFUA_1G08990)-RELATED"/>
    <property type="match status" value="1"/>
</dbReference>
<protein>
    <recommendedName>
        <fullName evidence="1">SMP-30/Gluconolactonase/LRE-like region domain-containing protein</fullName>
    </recommendedName>
</protein>
<sequence length="357" mass="38439">MTTVTNTNIIENECVITLVNLLQVAPEKDPKARPLQPLSSETISITQYHQDLPLSLGPRQTFSLLLPTNKPFFLSSCGYNPTHDELYLCSDLLPRASPLENPTTLISKVTFSRRDETTNVITALQWNKLRVPPGMALPTSGAHCAEGILYATQAMFGSPDPSGLYHMPRGQRPRAVLTSYFGAPFDAPLGVAVREGDGSVWFADVGYGGAPRVYRFEPGTGELRVMAGPGGGLVRPLGVAVDGETVYVVDAGREEEEEKSPAVVYAFDIVERGAAPFLVNQRVFACPPGGRPRGIACDEKGSVFVCCQDGVEVFGKGGSLLGVIELPGGASSMTFGRQNEIFVCSGQCLWQVQLWAK</sequence>
<dbReference type="Proteomes" id="UP001172155">
    <property type="component" value="Unassembled WGS sequence"/>
</dbReference>
<dbReference type="EMBL" id="JAUKUD010000004">
    <property type="protein sequence ID" value="KAK0746500.1"/>
    <property type="molecule type" value="Genomic_DNA"/>
</dbReference>
<evidence type="ECO:0000313" key="2">
    <source>
        <dbReference type="EMBL" id="KAK0746500.1"/>
    </source>
</evidence>
<dbReference type="InterPro" id="IPR052988">
    <property type="entry name" value="Oryzine_lactonohydrolase"/>
</dbReference>
<dbReference type="InterPro" id="IPR011042">
    <property type="entry name" value="6-blade_b-propeller_TolB-like"/>
</dbReference>
<dbReference type="InterPro" id="IPR013658">
    <property type="entry name" value="SGL"/>
</dbReference>
<accession>A0AA40EVT7</accession>
<organism evidence="2 3">
    <name type="scientific">Schizothecium vesticola</name>
    <dbReference type="NCBI Taxonomy" id="314040"/>
    <lineage>
        <taxon>Eukaryota</taxon>
        <taxon>Fungi</taxon>
        <taxon>Dikarya</taxon>
        <taxon>Ascomycota</taxon>
        <taxon>Pezizomycotina</taxon>
        <taxon>Sordariomycetes</taxon>
        <taxon>Sordariomycetidae</taxon>
        <taxon>Sordariales</taxon>
        <taxon>Schizotheciaceae</taxon>
        <taxon>Schizothecium</taxon>
    </lineage>
</organism>
<proteinExistence type="predicted"/>
<keyword evidence="3" id="KW-1185">Reference proteome</keyword>
<dbReference type="Gene3D" id="2.120.10.30">
    <property type="entry name" value="TolB, C-terminal domain"/>
    <property type="match status" value="1"/>
</dbReference>
<dbReference type="AlphaFoldDB" id="A0AA40EVT7"/>